<protein>
    <submittedName>
        <fullName evidence="1">Uncharacterized protein</fullName>
    </submittedName>
</protein>
<dbReference type="Proteomes" id="UP000008022">
    <property type="component" value="Unassembled WGS sequence"/>
</dbReference>
<reference evidence="2" key="1">
    <citation type="submission" date="2013-06" db="EMBL/GenBank/DDBJ databases">
        <authorList>
            <person name="Zhao Q."/>
        </authorList>
    </citation>
    <scope>NUCLEOTIDE SEQUENCE</scope>
    <source>
        <strain evidence="2">cv. W1943</strain>
    </source>
</reference>
<dbReference type="HOGENOM" id="CLU_2241027_0_0_1"/>
<dbReference type="EnsemblPlants" id="ORUFI06G20320.1">
    <property type="protein sequence ID" value="ORUFI06G20320.1"/>
    <property type="gene ID" value="ORUFI06G20320"/>
</dbReference>
<keyword evidence="2" id="KW-1185">Reference proteome</keyword>
<accession>A0A0E0PZG0</accession>
<dbReference type="Gramene" id="ORUFI06G20320.1">
    <property type="protein sequence ID" value="ORUFI06G20320.1"/>
    <property type="gene ID" value="ORUFI06G20320"/>
</dbReference>
<dbReference type="AlphaFoldDB" id="A0A0E0PZG0"/>
<name>A0A0E0PZG0_ORYRU</name>
<organism evidence="1 2">
    <name type="scientific">Oryza rufipogon</name>
    <name type="common">Brownbeard rice</name>
    <name type="synonym">Asian wild rice</name>
    <dbReference type="NCBI Taxonomy" id="4529"/>
    <lineage>
        <taxon>Eukaryota</taxon>
        <taxon>Viridiplantae</taxon>
        <taxon>Streptophyta</taxon>
        <taxon>Embryophyta</taxon>
        <taxon>Tracheophyta</taxon>
        <taxon>Spermatophyta</taxon>
        <taxon>Magnoliopsida</taxon>
        <taxon>Liliopsida</taxon>
        <taxon>Poales</taxon>
        <taxon>Poaceae</taxon>
        <taxon>BOP clade</taxon>
        <taxon>Oryzoideae</taxon>
        <taxon>Oryzeae</taxon>
        <taxon>Oryzinae</taxon>
        <taxon>Oryza</taxon>
    </lineage>
</organism>
<reference evidence="1" key="2">
    <citation type="submission" date="2015-06" db="UniProtKB">
        <authorList>
            <consortium name="EnsemblPlants"/>
        </authorList>
    </citation>
    <scope>IDENTIFICATION</scope>
</reference>
<evidence type="ECO:0000313" key="1">
    <source>
        <dbReference type="EnsemblPlants" id="ORUFI06G20320.1"/>
    </source>
</evidence>
<sequence length="105" mass="11966">MRSWRKDTTLTSGLLECDKESLAEEANRSCPSRYCDLGEDWKTLELGWESWIHKHELGRCKIGLAVGKRCFGSYLNQDGNIFKATNYFPTIIPGEQCTIGQMSEN</sequence>
<proteinExistence type="predicted"/>
<evidence type="ECO:0000313" key="2">
    <source>
        <dbReference type="Proteomes" id="UP000008022"/>
    </source>
</evidence>